<dbReference type="AlphaFoldDB" id="A0A7S3Q7V7"/>
<proteinExistence type="predicted"/>
<feature type="compositionally biased region" description="Acidic residues" evidence="1">
    <location>
        <begin position="269"/>
        <end position="281"/>
    </location>
</feature>
<name>A0A7S3Q7V7_9STRA</name>
<feature type="region of interest" description="Disordered" evidence="1">
    <location>
        <begin position="254"/>
        <end position="285"/>
    </location>
</feature>
<accession>A0A7S3Q7V7</accession>
<gene>
    <name evidence="2" type="ORF">CDEB00056_LOCUS13195</name>
</gene>
<feature type="compositionally biased region" description="Basic residues" evidence="1">
    <location>
        <begin position="93"/>
        <end position="112"/>
    </location>
</feature>
<dbReference type="Gene3D" id="3.30.70.330">
    <property type="match status" value="1"/>
</dbReference>
<sequence>MLGRVCSKVSRRRPLPLQALTYSYKYALGETYLYPTSSRKLSDSSSSQRKNDFVQVQVQNDEIISPNPTNNSNVSQDFAENATKKIGETKQSSKFRKNAKSRRKPVHKKGKSKGNPSLGTTTDWILVDFIPPLSTLDDLLVDVERIMQTELGVGILDLDVADSMLKKNLNDASDEDGDDEIVPQPQVPSLWEPDESLPRHLVIEAHIKLSTLGRPTGWYLRFPNRSCVQALINHINDAERSIKDGEKEVEMLRKKQNAELKRKPRPKENEDEDEDAEEVDNIPDFSEKNLNTKPLRCAWKELRVSAFFPNKCPSDSPFLNKLKLGIDENVVRVENCHKNTTPYEVELFFSQCDLLDERSSDFDAVEQCVFAKKAKREKYYNKNTKRDIAFTPSATNSFLVRFQSAAAARAAVREKQCTEFMGRNVLLAQYSRQILR</sequence>
<reference evidence="2" key="1">
    <citation type="submission" date="2021-01" db="EMBL/GenBank/DDBJ databases">
        <authorList>
            <person name="Corre E."/>
            <person name="Pelletier E."/>
            <person name="Niang G."/>
            <person name="Scheremetjew M."/>
            <person name="Finn R."/>
            <person name="Kale V."/>
            <person name="Holt S."/>
            <person name="Cochrane G."/>
            <person name="Meng A."/>
            <person name="Brown T."/>
            <person name="Cohen L."/>
        </authorList>
    </citation>
    <scope>NUCLEOTIDE SEQUENCE</scope>
    <source>
        <strain evidence="2">MM31A-1</strain>
    </source>
</reference>
<dbReference type="EMBL" id="HBIO01017173">
    <property type="protein sequence ID" value="CAE0468342.1"/>
    <property type="molecule type" value="Transcribed_RNA"/>
</dbReference>
<evidence type="ECO:0000256" key="1">
    <source>
        <dbReference type="SAM" id="MobiDB-lite"/>
    </source>
</evidence>
<feature type="region of interest" description="Disordered" evidence="1">
    <location>
        <begin position="85"/>
        <end position="117"/>
    </location>
</feature>
<protein>
    <submittedName>
        <fullName evidence="2">Uncharacterized protein</fullName>
    </submittedName>
</protein>
<evidence type="ECO:0000313" key="2">
    <source>
        <dbReference type="EMBL" id="CAE0468342.1"/>
    </source>
</evidence>
<organism evidence="2">
    <name type="scientific">Chaetoceros debilis</name>
    <dbReference type="NCBI Taxonomy" id="122233"/>
    <lineage>
        <taxon>Eukaryota</taxon>
        <taxon>Sar</taxon>
        <taxon>Stramenopiles</taxon>
        <taxon>Ochrophyta</taxon>
        <taxon>Bacillariophyta</taxon>
        <taxon>Coscinodiscophyceae</taxon>
        <taxon>Chaetocerotophycidae</taxon>
        <taxon>Chaetocerotales</taxon>
        <taxon>Chaetocerotaceae</taxon>
        <taxon>Chaetoceros</taxon>
    </lineage>
</organism>
<dbReference type="InterPro" id="IPR012677">
    <property type="entry name" value="Nucleotide-bd_a/b_plait_sf"/>
</dbReference>